<evidence type="ECO:0000256" key="11">
    <source>
        <dbReference type="ARBA" id="ARBA00023033"/>
    </source>
</evidence>
<dbReference type="InterPro" id="IPR050364">
    <property type="entry name" value="Cytochrome_P450_fung"/>
</dbReference>
<dbReference type="InterPro" id="IPR036396">
    <property type="entry name" value="Cyt_P450_sf"/>
</dbReference>
<reference evidence="16 17" key="1">
    <citation type="journal article" date="2014" name="PLoS Genet.">
        <title>Analysis of the Phlebiopsis gigantea genome, transcriptome and secretome provides insight into its pioneer colonization strategies of wood.</title>
        <authorList>
            <person name="Hori C."/>
            <person name="Ishida T."/>
            <person name="Igarashi K."/>
            <person name="Samejima M."/>
            <person name="Suzuki H."/>
            <person name="Master E."/>
            <person name="Ferreira P."/>
            <person name="Ruiz-Duenas F.J."/>
            <person name="Held B."/>
            <person name="Canessa P."/>
            <person name="Larrondo L.F."/>
            <person name="Schmoll M."/>
            <person name="Druzhinina I.S."/>
            <person name="Kubicek C.P."/>
            <person name="Gaskell J.A."/>
            <person name="Kersten P."/>
            <person name="St John F."/>
            <person name="Glasner J."/>
            <person name="Sabat G."/>
            <person name="Splinter BonDurant S."/>
            <person name="Syed K."/>
            <person name="Yadav J."/>
            <person name="Mgbeahuruike A.C."/>
            <person name="Kovalchuk A."/>
            <person name="Asiegbu F.O."/>
            <person name="Lackner G."/>
            <person name="Hoffmeister D."/>
            <person name="Rencoret J."/>
            <person name="Gutierrez A."/>
            <person name="Sun H."/>
            <person name="Lindquist E."/>
            <person name="Barry K."/>
            <person name="Riley R."/>
            <person name="Grigoriev I.V."/>
            <person name="Henrissat B."/>
            <person name="Kues U."/>
            <person name="Berka R.M."/>
            <person name="Martinez A.T."/>
            <person name="Covert S.F."/>
            <person name="Blanchette R.A."/>
            <person name="Cullen D."/>
        </authorList>
    </citation>
    <scope>NUCLEOTIDE SEQUENCE [LARGE SCALE GENOMIC DNA]</scope>
    <source>
        <strain evidence="16 17">11061_1 CR5-6</strain>
    </source>
</reference>
<dbReference type="Proteomes" id="UP000053257">
    <property type="component" value="Unassembled WGS sequence"/>
</dbReference>
<evidence type="ECO:0000256" key="10">
    <source>
        <dbReference type="ARBA" id="ARBA00023004"/>
    </source>
</evidence>
<evidence type="ECO:0000313" key="16">
    <source>
        <dbReference type="EMBL" id="KIP07831.1"/>
    </source>
</evidence>
<comment type="subcellular location">
    <subcellularLocation>
        <location evidence="2">Membrane</location>
        <topology evidence="2">Single-pass membrane protein</topology>
    </subcellularLocation>
</comment>
<dbReference type="Pfam" id="PF00067">
    <property type="entry name" value="p450"/>
    <property type="match status" value="1"/>
</dbReference>
<dbReference type="STRING" id="745531.A0A0C3RZK7"/>
<name>A0A0C3RZK7_PHLG1</name>
<dbReference type="GO" id="GO:0016020">
    <property type="term" value="C:membrane"/>
    <property type="evidence" value="ECO:0007669"/>
    <property type="project" value="UniProtKB-SubCell"/>
</dbReference>
<dbReference type="InterPro" id="IPR002401">
    <property type="entry name" value="Cyt_P450_E_grp-I"/>
</dbReference>
<evidence type="ECO:0000256" key="8">
    <source>
        <dbReference type="ARBA" id="ARBA00022989"/>
    </source>
</evidence>
<keyword evidence="11 14" id="KW-0503">Monooxygenase</keyword>
<dbReference type="OrthoDB" id="2789670at2759"/>
<comment type="cofactor">
    <cofactor evidence="1 13">
        <name>heme</name>
        <dbReference type="ChEBI" id="CHEBI:30413"/>
    </cofactor>
</comment>
<dbReference type="InterPro" id="IPR017972">
    <property type="entry name" value="Cyt_P450_CS"/>
</dbReference>
<gene>
    <name evidence="16" type="ORF">PHLGIDRAFT_70478</name>
</gene>
<evidence type="ECO:0000256" key="6">
    <source>
        <dbReference type="ARBA" id="ARBA00022692"/>
    </source>
</evidence>
<evidence type="ECO:0008006" key="18">
    <source>
        <dbReference type="Google" id="ProtNLM"/>
    </source>
</evidence>
<evidence type="ECO:0000256" key="2">
    <source>
        <dbReference type="ARBA" id="ARBA00004167"/>
    </source>
</evidence>
<comment type="pathway">
    <text evidence="3">Secondary metabolite biosynthesis.</text>
</comment>
<evidence type="ECO:0000313" key="17">
    <source>
        <dbReference type="Proteomes" id="UP000053257"/>
    </source>
</evidence>
<evidence type="ECO:0000256" key="15">
    <source>
        <dbReference type="SAM" id="Phobius"/>
    </source>
</evidence>
<dbReference type="InterPro" id="IPR001128">
    <property type="entry name" value="Cyt_P450"/>
</dbReference>
<evidence type="ECO:0000256" key="4">
    <source>
        <dbReference type="ARBA" id="ARBA00010617"/>
    </source>
</evidence>
<sequence>MAWTFDYASWFLLSISIAAAALILAIRKKTRTPHPPGPTGLPFIGNLQVPDGQAWKTYRQWGDMYGSDLILIKTLGTSTLIINSMKAAKDLLEKRSAIYSDRSVPSANITMLGELCGMDWGFGLQPYGAEWRDGRKAFQRVFSPSIVPIFRPTEIVEAHKLLRRLLRTPEDFISHLRLMAGSTSISIAYGINTLEENDPYISHAEETMVAVNSTYPGAFLVDYFPLLKHVPEWFPGASFKTKARIWRESVMWTLHVPWDLVKNNLVRLMESAAKTLIQDIVDPAKDKAYMERVARSAVASIYVGEFITTSTLDTFILAMVLFPDIQREAQKAVDRVCGDRLPEYSDYDNIPYVDALIRECLRWRSPLPLSVPHMVTQDDVYNGYFIPAKSIIFPNVKAMLLDPDNYPEPEDFNPTRFLKQSDSTSGPDLVLDNSVPDPSNIVFGFGRRVCPGRWLAYDSLWMAFASILSAFDISSLLDEYGRPIPPRDGCKGNFISYGLKFACNIMPRSSQHKELILAAAVSDI</sequence>
<accession>A0A0C3RZK7</accession>
<evidence type="ECO:0000256" key="14">
    <source>
        <dbReference type="RuleBase" id="RU000461"/>
    </source>
</evidence>
<evidence type="ECO:0000256" key="12">
    <source>
        <dbReference type="ARBA" id="ARBA00023136"/>
    </source>
</evidence>
<dbReference type="AlphaFoldDB" id="A0A0C3RZK7"/>
<evidence type="ECO:0000256" key="9">
    <source>
        <dbReference type="ARBA" id="ARBA00023002"/>
    </source>
</evidence>
<dbReference type="EMBL" id="KN840490">
    <property type="protein sequence ID" value="KIP07831.1"/>
    <property type="molecule type" value="Genomic_DNA"/>
</dbReference>
<dbReference type="Gene3D" id="1.10.630.10">
    <property type="entry name" value="Cytochrome P450"/>
    <property type="match status" value="1"/>
</dbReference>
<dbReference type="GO" id="GO:0020037">
    <property type="term" value="F:heme binding"/>
    <property type="evidence" value="ECO:0007669"/>
    <property type="project" value="InterPro"/>
</dbReference>
<comment type="similarity">
    <text evidence="4 14">Belongs to the cytochrome P450 family.</text>
</comment>
<evidence type="ECO:0000256" key="1">
    <source>
        <dbReference type="ARBA" id="ARBA00001971"/>
    </source>
</evidence>
<dbReference type="HOGENOM" id="CLU_001570_2_3_1"/>
<evidence type="ECO:0000256" key="13">
    <source>
        <dbReference type="PIRSR" id="PIRSR602401-1"/>
    </source>
</evidence>
<feature type="transmembrane region" description="Helical" evidence="15">
    <location>
        <begin position="7"/>
        <end position="26"/>
    </location>
</feature>
<keyword evidence="7 13" id="KW-0479">Metal-binding</keyword>
<keyword evidence="8 15" id="KW-1133">Transmembrane helix</keyword>
<keyword evidence="10 13" id="KW-0408">Iron</keyword>
<dbReference type="PANTHER" id="PTHR46300:SF7">
    <property type="entry name" value="P450, PUTATIVE (EUROFUNG)-RELATED"/>
    <property type="match status" value="1"/>
</dbReference>
<dbReference type="CDD" id="cd11065">
    <property type="entry name" value="CYP64-like"/>
    <property type="match status" value="1"/>
</dbReference>
<keyword evidence="6 15" id="KW-0812">Transmembrane</keyword>
<dbReference type="PROSITE" id="PS00086">
    <property type="entry name" value="CYTOCHROME_P450"/>
    <property type="match status" value="1"/>
</dbReference>
<proteinExistence type="inferred from homology"/>
<dbReference type="PRINTS" id="PR00463">
    <property type="entry name" value="EP450I"/>
</dbReference>
<keyword evidence="5 13" id="KW-0349">Heme</keyword>
<organism evidence="16 17">
    <name type="scientific">Phlebiopsis gigantea (strain 11061_1 CR5-6)</name>
    <name type="common">White-rot fungus</name>
    <name type="synonym">Peniophora gigantea</name>
    <dbReference type="NCBI Taxonomy" id="745531"/>
    <lineage>
        <taxon>Eukaryota</taxon>
        <taxon>Fungi</taxon>
        <taxon>Dikarya</taxon>
        <taxon>Basidiomycota</taxon>
        <taxon>Agaricomycotina</taxon>
        <taxon>Agaricomycetes</taxon>
        <taxon>Polyporales</taxon>
        <taxon>Phanerochaetaceae</taxon>
        <taxon>Phlebiopsis</taxon>
    </lineage>
</organism>
<dbReference type="PANTHER" id="PTHR46300">
    <property type="entry name" value="P450, PUTATIVE (EUROFUNG)-RELATED-RELATED"/>
    <property type="match status" value="1"/>
</dbReference>
<evidence type="ECO:0000256" key="3">
    <source>
        <dbReference type="ARBA" id="ARBA00005179"/>
    </source>
</evidence>
<evidence type="ECO:0000256" key="5">
    <source>
        <dbReference type="ARBA" id="ARBA00022617"/>
    </source>
</evidence>
<dbReference type="SUPFAM" id="SSF48264">
    <property type="entry name" value="Cytochrome P450"/>
    <property type="match status" value="1"/>
</dbReference>
<dbReference type="GO" id="GO:0005506">
    <property type="term" value="F:iron ion binding"/>
    <property type="evidence" value="ECO:0007669"/>
    <property type="project" value="InterPro"/>
</dbReference>
<keyword evidence="9 14" id="KW-0560">Oxidoreductase</keyword>
<protein>
    <recommendedName>
        <fullName evidence="18">Cytochrome P450</fullName>
    </recommendedName>
</protein>
<keyword evidence="12 15" id="KW-0472">Membrane</keyword>
<keyword evidence="17" id="KW-1185">Reference proteome</keyword>
<dbReference type="GO" id="GO:0016705">
    <property type="term" value="F:oxidoreductase activity, acting on paired donors, with incorporation or reduction of molecular oxygen"/>
    <property type="evidence" value="ECO:0007669"/>
    <property type="project" value="InterPro"/>
</dbReference>
<feature type="binding site" description="axial binding residue" evidence="13">
    <location>
        <position position="450"/>
    </location>
    <ligand>
        <name>heme</name>
        <dbReference type="ChEBI" id="CHEBI:30413"/>
    </ligand>
    <ligandPart>
        <name>Fe</name>
        <dbReference type="ChEBI" id="CHEBI:18248"/>
    </ligandPart>
</feature>
<evidence type="ECO:0000256" key="7">
    <source>
        <dbReference type="ARBA" id="ARBA00022723"/>
    </source>
</evidence>
<dbReference type="GO" id="GO:0004497">
    <property type="term" value="F:monooxygenase activity"/>
    <property type="evidence" value="ECO:0007669"/>
    <property type="project" value="UniProtKB-KW"/>
</dbReference>